<dbReference type="InterPro" id="IPR048258">
    <property type="entry name" value="Cyclins_cyclin-box"/>
</dbReference>
<organism evidence="10 11">
    <name type="scientific">Tripterygium wilfordii</name>
    <name type="common">Thunder God vine</name>
    <dbReference type="NCBI Taxonomy" id="458696"/>
    <lineage>
        <taxon>Eukaryota</taxon>
        <taxon>Viridiplantae</taxon>
        <taxon>Streptophyta</taxon>
        <taxon>Embryophyta</taxon>
        <taxon>Tracheophyta</taxon>
        <taxon>Spermatophyta</taxon>
        <taxon>Magnoliopsida</taxon>
        <taxon>eudicotyledons</taxon>
        <taxon>Gunneridae</taxon>
        <taxon>Pentapetalae</taxon>
        <taxon>rosids</taxon>
        <taxon>fabids</taxon>
        <taxon>Celastrales</taxon>
        <taxon>Celastraceae</taxon>
        <taxon>Tripterygium</taxon>
    </lineage>
</organism>
<keyword evidence="4" id="KW-0131">Cell cycle</keyword>
<evidence type="ECO:0000256" key="3">
    <source>
        <dbReference type="ARBA" id="ARBA00023127"/>
    </source>
</evidence>
<dbReference type="Gene3D" id="1.10.472.10">
    <property type="entry name" value="Cyclin-like"/>
    <property type="match status" value="2"/>
</dbReference>
<dbReference type="InParanoid" id="A0A7J7E3J2"/>
<dbReference type="AlphaFoldDB" id="A0A7J7E3J2"/>
<evidence type="ECO:0000256" key="2">
    <source>
        <dbReference type="ARBA" id="ARBA00022618"/>
    </source>
</evidence>
<protein>
    <recommendedName>
        <fullName evidence="5">B-like cyclin</fullName>
    </recommendedName>
</protein>
<dbReference type="Pfam" id="PF00134">
    <property type="entry name" value="Cyclin_N"/>
    <property type="match status" value="1"/>
</dbReference>
<comment type="similarity">
    <text evidence="6">Belongs to the cyclin family.</text>
</comment>
<dbReference type="EMBL" id="JAAARO010000001">
    <property type="protein sequence ID" value="KAF5753099.1"/>
    <property type="molecule type" value="Genomic_DNA"/>
</dbReference>
<reference evidence="10 11" key="1">
    <citation type="journal article" date="2020" name="Nat. Commun.">
        <title>Genome of Tripterygium wilfordii and identification of cytochrome P450 involved in triptolide biosynthesis.</title>
        <authorList>
            <person name="Tu L."/>
            <person name="Su P."/>
            <person name="Zhang Z."/>
            <person name="Gao L."/>
            <person name="Wang J."/>
            <person name="Hu T."/>
            <person name="Zhou J."/>
            <person name="Zhang Y."/>
            <person name="Zhao Y."/>
            <person name="Liu Y."/>
            <person name="Song Y."/>
            <person name="Tong Y."/>
            <person name="Lu Y."/>
            <person name="Yang J."/>
            <person name="Xu C."/>
            <person name="Jia M."/>
            <person name="Peters R.J."/>
            <person name="Huang L."/>
            <person name="Gao W."/>
        </authorList>
    </citation>
    <scope>NUCLEOTIDE SEQUENCE [LARGE SCALE GENOMIC DNA]</scope>
    <source>
        <strain evidence="11">cv. XIE 37</strain>
        <tissue evidence="10">Leaf</tissue>
    </source>
</reference>
<name>A0A7J7E3J2_TRIWF</name>
<dbReference type="Pfam" id="PF02984">
    <property type="entry name" value="Cyclin_C"/>
    <property type="match status" value="1"/>
</dbReference>
<feature type="domain" description="Cyclin-like" evidence="8">
    <location>
        <begin position="262"/>
        <end position="346"/>
    </location>
</feature>
<evidence type="ECO:0000256" key="5">
    <source>
        <dbReference type="ARBA" id="ARBA00032263"/>
    </source>
</evidence>
<evidence type="ECO:0000259" key="9">
    <source>
        <dbReference type="SMART" id="SM01332"/>
    </source>
</evidence>
<feature type="domain" description="Cyclin C-terminal" evidence="9">
    <location>
        <begin position="355"/>
        <end position="456"/>
    </location>
</feature>
<dbReference type="InterPro" id="IPR004367">
    <property type="entry name" value="Cyclin_C-dom"/>
</dbReference>
<dbReference type="InterPro" id="IPR036915">
    <property type="entry name" value="Cyclin-like_sf"/>
</dbReference>
<comment type="caution">
    <text evidence="10">The sequence shown here is derived from an EMBL/GenBank/DDBJ whole genome shotgun (WGS) entry which is preliminary data.</text>
</comment>
<feature type="region of interest" description="Disordered" evidence="7">
    <location>
        <begin position="56"/>
        <end position="80"/>
    </location>
</feature>
<evidence type="ECO:0000259" key="8">
    <source>
        <dbReference type="SMART" id="SM00385"/>
    </source>
</evidence>
<dbReference type="InterPro" id="IPR013763">
    <property type="entry name" value="Cyclin-like_dom"/>
</dbReference>
<dbReference type="SMART" id="SM00385">
    <property type="entry name" value="CYCLIN"/>
    <property type="match status" value="2"/>
</dbReference>
<evidence type="ECO:0000256" key="7">
    <source>
        <dbReference type="SAM" id="MobiDB-lite"/>
    </source>
</evidence>
<evidence type="ECO:0000256" key="6">
    <source>
        <dbReference type="RuleBase" id="RU000383"/>
    </source>
</evidence>
<dbReference type="PROSITE" id="PS00292">
    <property type="entry name" value="CYCLINS"/>
    <property type="match status" value="1"/>
</dbReference>
<feature type="domain" description="Cyclin-like" evidence="8">
    <location>
        <begin position="359"/>
        <end position="442"/>
    </location>
</feature>
<keyword evidence="3 6" id="KW-0195">Cyclin</keyword>
<dbReference type="Proteomes" id="UP000593562">
    <property type="component" value="Unassembled WGS sequence"/>
</dbReference>
<dbReference type="SUPFAM" id="SSF47954">
    <property type="entry name" value="Cyclin-like"/>
    <property type="match status" value="2"/>
</dbReference>
<dbReference type="SMART" id="SM01332">
    <property type="entry name" value="Cyclin_C"/>
    <property type="match status" value="1"/>
</dbReference>
<evidence type="ECO:0000313" key="10">
    <source>
        <dbReference type="EMBL" id="KAF5753099.1"/>
    </source>
</evidence>
<dbReference type="FunFam" id="1.10.472.10:FF:000001">
    <property type="entry name" value="G2/mitotic-specific cyclin"/>
    <property type="match status" value="1"/>
</dbReference>
<evidence type="ECO:0000256" key="1">
    <source>
        <dbReference type="ARBA" id="ARBA00011177"/>
    </source>
</evidence>
<sequence>MKKRNKSNDDGVNVIAALFSEFNNDYHQNEQMDRYIGYQNADMARADWLLKGPKVSGTQPEVAKSAGEGRGAERMLPPLSSSFPLSHTAVKPNFLTPKQNNPMTSQLKLILKWITSNNSCPMKFAAQLVSSQQLLHKVQETTKKSDPKTNGFGDCIFIDVEEEDNDATSTNNNDLPVPEPMSLEQTEEGPEATINEMEDVVEEPEPILDIDVRDAKNPLAVVDYVEDLYAFYKKMELFSFVSPNYMEQQFDINEKMRAILIDWLIEVHDKFDLMKETLFLTINLIDRFLSQQSVIKKRLQLVGLVALLLACKYEEVSVPIVGDLVLMSDKAYTREEILEMEKLMLKTLQFNLSFPTPFVFMQRFLKASESDKKLEMLSFFFIELALVEYEMLKFPFSLLAAAAVYTAQCTLYGFKQWSRTSEWHSNYSEEQLSWRMFNIDGRFPPKGINRKTHWST</sequence>
<dbReference type="PANTHER" id="PTHR10177">
    <property type="entry name" value="CYCLINS"/>
    <property type="match status" value="1"/>
</dbReference>
<dbReference type="InterPro" id="IPR039361">
    <property type="entry name" value="Cyclin"/>
</dbReference>
<comment type="subunit">
    <text evidence="1">Interacts with the CDC2 protein kinase to form a serine/threonine kinase holoenzyme complex also known as maturation promoting factor (MPF). The cyclin subunit imparts substrate specificity to the complex.</text>
</comment>
<evidence type="ECO:0000313" key="11">
    <source>
        <dbReference type="Proteomes" id="UP000593562"/>
    </source>
</evidence>
<gene>
    <name evidence="10" type="ORF">HS088_TW01G01018</name>
</gene>
<evidence type="ECO:0000256" key="4">
    <source>
        <dbReference type="ARBA" id="ARBA00023306"/>
    </source>
</evidence>
<keyword evidence="2" id="KW-0132">Cell division</keyword>
<keyword evidence="11" id="KW-1185">Reference proteome</keyword>
<dbReference type="GO" id="GO:0051301">
    <property type="term" value="P:cell division"/>
    <property type="evidence" value="ECO:0007669"/>
    <property type="project" value="UniProtKB-KW"/>
</dbReference>
<accession>A0A7J7E3J2</accession>
<proteinExistence type="inferred from homology"/>
<dbReference type="InterPro" id="IPR006671">
    <property type="entry name" value="Cyclin_N"/>
</dbReference>